<dbReference type="InterPro" id="IPR036179">
    <property type="entry name" value="Ig-like_dom_sf"/>
</dbReference>
<feature type="signal peptide" evidence="4">
    <location>
        <begin position="1"/>
        <end position="21"/>
    </location>
</feature>
<protein>
    <recommendedName>
        <fullName evidence="5">Ig-like domain-containing protein</fullName>
    </recommendedName>
</protein>
<dbReference type="SUPFAM" id="SSF48726">
    <property type="entry name" value="Immunoglobulin"/>
    <property type="match status" value="9"/>
</dbReference>
<dbReference type="Gene3D" id="2.60.40.10">
    <property type="entry name" value="Immunoglobulins"/>
    <property type="match status" value="9"/>
</dbReference>
<dbReference type="PANTHER" id="PTHR11481:SF64">
    <property type="entry name" value="FC RECEPTOR-LIKE PROTEIN 4"/>
    <property type="match status" value="1"/>
</dbReference>
<keyword evidence="1 4" id="KW-0732">Signal</keyword>
<feature type="domain" description="Ig-like" evidence="5">
    <location>
        <begin position="205"/>
        <end position="289"/>
    </location>
</feature>
<feature type="domain" description="Ig-like" evidence="5">
    <location>
        <begin position="385"/>
        <end position="474"/>
    </location>
</feature>
<evidence type="ECO:0000313" key="7">
    <source>
        <dbReference type="Proteomes" id="UP000823561"/>
    </source>
</evidence>
<comment type="caution">
    <text evidence="6">The sequence shown here is derived from an EMBL/GenBank/DDBJ whole genome shotgun (WGS) entry which is preliminary data.</text>
</comment>
<feature type="region of interest" description="Disordered" evidence="3">
    <location>
        <begin position="543"/>
        <end position="569"/>
    </location>
</feature>
<dbReference type="GO" id="GO:0004888">
    <property type="term" value="F:transmembrane signaling receptor activity"/>
    <property type="evidence" value="ECO:0007669"/>
    <property type="project" value="TreeGrafter"/>
</dbReference>
<dbReference type="InterPro" id="IPR013783">
    <property type="entry name" value="Ig-like_fold"/>
</dbReference>
<dbReference type="Proteomes" id="UP000823561">
    <property type="component" value="Chromosome 24"/>
</dbReference>
<name>A0AAV6FJ83_9TELE</name>
<organism evidence="6 7">
    <name type="scientific">Alosa alosa</name>
    <name type="common">allis shad</name>
    <dbReference type="NCBI Taxonomy" id="278164"/>
    <lineage>
        <taxon>Eukaryota</taxon>
        <taxon>Metazoa</taxon>
        <taxon>Chordata</taxon>
        <taxon>Craniata</taxon>
        <taxon>Vertebrata</taxon>
        <taxon>Euteleostomi</taxon>
        <taxon>Actinopterygii</taxon>
        <taxon>Neopterygii</taxon>
        <taxon>Teleostei</taxon>
        <taxon>Clupei</taxon>
        <taxon>Clupeiformes</taxon>
        <taxon>Clupeoidei</taxon>
        <taxon>Clupeidae</taxon>
        <taxon>Alosa</taxon>
    </lineage>
</organism>
<feature type="chain" id="PRO_5043820590" description="Ig-like domain-containing protein" evidence="4">
    <location>
        <begin position="22"/>
        <end position="847"/>
    </location>
</feature>
<dbReference type="GO" id="GO:0009897">
    <property type="term" value="C:external side of plasma membrane"/>
    <property type="evidence" value="ECO:0007669"/>
    <property type="project" value="TreeGrafter"/>
</dbReference>
<dbReference type="InterPro" id="IPR050488">
    <property type="entry name" value="Ig_Fc_receptor"/>
</dbReference>
<reference evidence="6" key="1">
    <citation type="submission" date="2020-10" db="EMBL/GenBank/DDBJ databases">
        <title>Chromosome-scale genome assembly of the Allis shad, Alosa alosa.</title>
        <authorList>
            <person name="Margot Z."/>
            <person name="Christophe K."/>
            <person name="Cabau C."/>
            <person name="Louis A."/>
            <person name="Berthelot C."/>
            <person name="Parey E."/>
            <person name="Roest Crollius H."/>
            <person name="Montfort J."/>
            <person name="Robinson-Rechavi M."/>
            <person name="Bucao C."/>
            <person name="Bouchez O."/>
            <person name="Gislard M."/>
            <person name="Lluch J."/>
            <person name="Milhes M."/>
            <person name="Lampietro C."/>
            <person name="Lopez Roques C."/>
            <person name="Donnadieu C."/>
            <person name="Braasch I."/>
            <person name="Desvignes T."/>
            <person name="Postlethwait J."/>
            <person name="Bobe J."/>
            <person name="Guiguen Y."/>
        </authorList>
    </citation>
    <scope>NUCLEOTIDE SEQUENCE</scope>
    <source>
        <strain evidence="6">M-15738</strain>
        <tissue evidence="6">Blood</tissue>
    </source>
</reference>
<evidence type="ECO:0000259" key="5">
    <source>
        <dbReference type="PROSITE" id="PS50835"/>
    </source>
</evidence>
<dbReference type="GO" id="GO:0007166">
    <property type="term" value="P:cell surface receptor signaling pathway"/>
    <property type="evidence" value="ECO:0007669"/>
    <property type="project" value="TreeGrafter"/>
</dbReference>
<keyword evidence="2" id="KW-1015">Disulfide bond</keyword>
<feature type="domain" description="Ig-like" evidence="5">
    <location>
        <begin position="753"/>
        <end position="790"/>
    </location>
</feature>
<dbReference type="InterPro" id="IPR007110">
    <property type="entry name" value="Ig-like_dom"/>
</dbReference>
<feature type="domain" description="Ig-like" evidence="5">
    <location>
        <begin position="479"/>
        <end position="563"/>
    </location>
</feature>
<dbReference type="InterPro" id="IPR003599">
    <property type="entry name" value="Ig_sub"/>
</dbReference>
<dbReference type="PANTHER" id="PTHR11481">
    <property type="entry name" value="IMMUNOGLOBULIN FC RECEPTOR"/>
    <property type="match status" value="1"/>
</dbReference>
<dbReference type="SMART" id="SM00409">
    <property type="entry name" value="IG"/>
    <property type="match status" value="8"/>
</dbReference>
<dbReference type="PROSITE" id="PS50835">
    <property type="entry name" value="IG_LIKE"/>
    <property type="match status" value="9"/>
</dbReference>
<evidence type="ECO:0000256" key="2">
    <source>
        <dbReference type="ARBA" id="ARBA00023157"/>
    </source>
</evidence>
<evidence type="ECO:0000256" key="4">
    <source>
        <dbReference type="SAM" id="SignalP"/>
    </source>
</evidence>
<proteinExistence type="predicted"/>
<accession>A0AAV6FJ83</accession>
<evidence type="ECO:0000256" key="1">
    <source>
        <dbReference type="ARBA" id="ARBA00022729"/>
    </source>
</evidence>
<keyword evidence="7" id="KW-1185">Reference proteome</keyword>
<gene>
    <name evidence="6" type="ORF">AALO_G00300300</name>
</gene>
<feature type="domain" description="Ig-like" evidence="5">
    <location>
        <begin position="121"/>
        <end position="198"/>
    </location>
</feature>
<dbReference type="SMART" id="SM00408">
    <property type="entry name" value="IGc2"/>
    <property type="match status" value="4"/>
</dbReference>
<feature type="domain" description="Ig-like" evidence="5">
    <location>
        <begin position="661"/>
        <end position="738"/>
    </location>
</feature>
<dbReference type="InterPro" id="IPR003598">
    <property type="entry name" value="Ig_sub2"/>
</dbReference>
<feature type="domain" description="Ig-like" evidence="5">
    <location>
        <begin position="569"/>
        <end position="656"/>
    </location>
</feature>
<dbReference type="EMBL" id="JADWDJ010000024">
    <property type="protein sequence ID" value="KAG5261125.1"/>
    <property type="molecule type" value="Genomic_DNA"/>
</dbReference>
<feature type="compositionally biased region" description="Basic and acidic residues" evidence="3">
    <location>
        <begin position="560"/>
        <end position="569"/>
    </location>
</feature>
<dbReference type="Pfam" id="PF13895">
    <property type="entry name" value="Ig_2"/>
    <property type="match status" value="1"/>
</dbReference>
<sequence length="847" mass="96145">MELSPVGLLLVLILCSYSGRAAETPKAVLVLDPDQTQFYTGESVTLRCNIEGQDTSGWRFNWRKDYGQVYPRVGWSDKNEYTLQPLHVSHSGDYTCTGLKSDIYSRGNEKVKLQVSALPTPKLTVEPQSPVYVGETVTLKCEVQSDRNWKYVWYEDWSGNVLFESDENTHTITAETHEKYYWCQVKLKDLSSQMSEITYVEVKDPPLATVAVESPQPPFYAGETVTLRCDIAEYTDWYWYTWYKDNQISRQNRKTNTIPLPYYAGQHTCKGWSRGRPRNSQRSTSFSISVTALPTPTLSVQPETPVFTGEEVTLKCEIEPEGVWKYKWYKDGDRDGLSQGDTNTFTIRRAAESHKGQYWCQGERRDRPTSSQPSRRTTLTFKALPTATVTVESPEGPYYPGDEVTLRCDIAEYTDWYSYNWNITGHPGDPVNHKNNQTITITLPDKINQSLYTCDGFRYSRPHYSQSSDPLSISVRELPLATLTVEPQSPVFTGENITLKCVIESLSGWIYKWYKESSRTPVSEGNTFTIRGAAESHKGQYWCQGERRHRPTSSQPSRRTTLDVKDSKPKLTLSPDHHLFTGDSVTLTCELGVSSGLVFYWYRNTQTSDPVNQTNGNSYSISSVKVSDGGQYWCRAGRGDPVFYTQYSGAVEITVTERPKPIITLKSNRTEFFSVEKVSLRCVIKSGEISDWKYSWFRDGKDDNSYRVHQPVEGYEINPLKSGSYTCKGQRKHDQKLSEESDAVGITIYSGKAKAVLSSLSQTWLTEGDSVTLSCEVRGSTTGWRFHWYKTAPYRPVLTYISHESRAYSVEMLSDSMKAGGWIFSPAALRGAGVRQHQRPTSAGREI</sequence>
<evidence type="ECO:0000256" key="3">
    <source>
        <dbReference type="SAM" id="MobiDB-lite"/>
    </source>
</evidence>
<dbReference type="AlphaFoldDB" id="A0AAV6FJ83"/>
<dbReference type="GO" id="GO:0006955">
    <property type="term" value="P:immune response"/>
    <property type="evidence" value="ECO:0007669"/>
    <property type="project" value="TreeGrafter"/>
</dbReference>
<feature type="domain" description="Ig-like" evidence="5">
    <location>
        <begin position="25"/>
        <end position="116"/>
    </location>
</feature>
<feature type="domain" description="Ig-like" evidence="5">
    <location>
        <begin position="296"/>
        <end position="380"/>
    </location>
</feature>
<evidence type="ECO:0000313" key="6">
    <source>
        <dbReference type="EMBL" id="KAG5261125.1"/>
    </source>
</evidence>
<dbReference type="Pfam" id="PF13927">
    <property type="entry name" value="Ig_3"/>
    <property type="match status" value="4"/>
</dbReference>